<dbReference type="Gene3D" id="1.10.10.10">
    <property type="entry name" value="Winged helix-like DNA-binding domain superfamily/Winged helix DNA-binding domain"/>
    <property type="match status" value="1"/>
</dbReference>
<accession>A0ABX2SZD6</accession>
<proteinExistence type="predicted"/>
<evidence type="ECO:0000313" key="2">
    <source>
        <dbReference type="Proteomes" id="UP000531840"/>
    </source>
</evidence>
<dbReference type="Proteomes" id="UP000531840">
    <property type="component" value="Unassembled WGS sequence"/>
</dbReference>
<dbReference type="RefSeq" id="WP_179940904.1">
    <property type="nucleotide sequence ID" value="NZ_JACBYF010000004.1"/>
</dbReference>
<sequence length="175" mass="20775">MKYVNLKGMFLDENFILNYSTYNLTPEEALFYIQLNYVSLGGELEFNSKEYARQLNISEQQLFDNIQRLYVKKIVQINRDNKILFTINFDKGKYFSIKELLLFVEKNVKKVISSKEMDIINSWVEKKFTKSDIINAFGISKKIDYVNGILNNTIIENNYNEIDEDDILNYDWLNN</sequence>
<evidence type="ECO:0000313" key="1">
    <source>
        <dbReference type="EMBL" id="NYS47251.1"/>
    </source>
</evidence>
<protein>
    <submittedName>
        <fullName evidence="1">DnaD domain protein</fullName>
    </submittedName>
</protein>
<reference evidence="1 2" key="1">
    <citation type="submission" date="2020-07" db="EMBL/GenBank/DDBJ databases">
        <title>MOT database genomes.</title>
        <authorList>
            <person name="Joseph S."/>
            <person name="Aduse-Opoku J."/>
            <person name="Hashim A."/>
            <person name="Wade W."/>
            <person name="Curtis M."/>
        </authorList>
    </citation>
    <scope>NUCLEOTIDE SEQUENCE [LARGE SCALE GENOMIC DNA]</scope>
    <source>
        <strain evidence="1 2">CIP 106318</strain>
    </source>
</reference>
<keyword evidence="2" id="KW-1185">Reference proteome</keyword>
<organism evidence="1 2">
    <name type="scientific">Gemelliphila palaticanis</name>
    <dbReference type="NCBI Taxonomy" id="81950"/>
    <lineage>
        <taxon>Bacteria</taxon>
        <taxon>Bacillati</taxon>
        <taxon>Bacillota</taxon>
        <taxon>Bacilli</taxon>
        <taxon>Bacillales</taxon>
        <taxon>Gemellaceae</taxon>
        <taxon>Gemelliphila</taxon>
    </lineage>
</organism>
<gene>
    <name evidence="1" type="ORF">HZY85_03455</name>
</gene>
<name>A0ABX2SZD6_9BACL</name>
<dbReference type="EMBL" id="JACBYF010000004">
    <property type="protein sequence ID" value="NYS47251.1"/>
    <property type="molecule type" value="Genomic_DNA"/>
</dbReference>
<comment type="caution">
    <text evidence="1">The sequence shown here is derived from an EMBL/GenBank/DDBJ whole genome shotgun (WGS) entry which is preliminary data.</text>
</comment>
<dbReference type="InterPro" id="IPR036388">
    <property type="entry name" value="WH-like_DNA-bd_sf"/>
</dbReference>